<name>A0ABN8PFP1_9CNID</name>
<dbReference type="CDD" id="cd15517">
    <property type="entry name" value="PHD_TCF19_like"/>
    <property type="match status" value="1"/>
</dbReference>
<gene>
    <name evidence="1" type="ORF">PLOB_00041088</name>
</gene>
<evidence type="ECO:0000313" key="2">
    <source>
        <dbReference type="Proteomes" id="UP001159405"/>
    </source>
</evidence>
<accession>A0ABN8PFP1</accession>
<dbReference type="Proteomes" id="UP001159405">
    <property type="component" value="Unassembled WGS sequence"/>
</dbReference>
<reference evidence="1 2" key="1">
    <citation type="submission" date="2022-05" db="EMBL/GenBank/DDBJ databases">
        <authorList>
            <consortium name="Genoscope - CEA"/>
            <person name="William W."/>
        </authorList>
    </citation>
    <scope>NUCLEOTIDE SEQUENCE [LARGE SCALE GENOMIC DNA]</scope>
</reference>
<protein>
    <submittedName>
        <fullName evidence="1">Uncharacterized protein</fullName>
    </submittedName>
</protein>
<sequence>LDLNLFGLFQEEVDDSPPFSIIDGATYFRRKKEWHLFGDFSLKILGEITDGGLWVCAFGARVLGRHVERRIVIPASSFDGKVKFLEKTRKSFGGGTFNISEGALLESYYSFLKEEYYEGRPRQYYAAECIGLQPHTSDYWCLSKEIHLQSGVIRPKETQRFLFTSEALEMYEVHINRALLEDKKHCLNVCKRFIDASTVFGVNESAVKLATGFMLLRILRINDEESWNESSIGLLYSSIEERNVGKSLTLDLLAKGQGIATRKHPTMLAGGDQNQCGASVPVIRDTLSKTNLLVMVDDPIISTNLAELILQVQSGLTMGSRNAGVGAPGGSLLLTSNSCVTQRAEGRVLVFEYRKAPFSIEAEKALDAGIKKIAAENTGFLLAWAIRMKSLWQQVMPDIVADIRSILDVLLTRMQPRWTKGMAGVIATHAIFHASVGIDPDTSKIVLEVLNQNTTVQKESAITRLQRSILSKLETDESNVLCWINPLVKVSVKDKFVASIGIKASVLEGFSQTSVREIGNWLREVTDCKKSMSISFASSESCTVDDLKKRNDKCKSYRGWKVPLMFLSADVLEKLKERCGSSLNACADHRESSSDEEVGEVAAPSASVSKFEDFQGQLHAMDLYLLKYFKDNEPQPQEERETEAMELENFTDCILCQLIYPFLEIVAKSSKQEVCAKCNKQSPYKKKDWSGFWIMCDTCFKWYHK</sequence>
<organism evidence="1 2">
    <name type="scientific">Porites lobata</name>
    <dbReference type="NCBI Taxonomy" id="104759"/>
    <lineage>
        <taxon>Eukaryota</taxon>
        <taxon>Metazoa</taxon>
        <taxon>Cnidaria</taxon>
        <taxon>Anthozoa</taxon>
        <taxon>Hexacorallia</taxon>
        <taxon>Scleractinia</taxon>
        <taxon>Fungiina</taxon>
        <taxon>Poritidae</taxon>
        <taxon>Porites</taxon>
    </lineage>
</organism>
<keyword evidence="2" id="KW-1185">Reference proteome</keyword>
<dbReference type="EMBL" id="CALNXK010000064">
    <property type="protein sequence ID" value="CAH3140198.1"/>
    <property type="molecule type" value="Genomic_DNA"/>
</dbReference>
<evidence type="ECO:0000313" key="1">
    <source>
        <dbReference type="EMBL" id="CAH3140198.1"/>
    </source>
</evidence>
<comment type="caution">
    <text evidence="1">The sequence shown here is derived from an EMBL/GenBank/DDBJ whole genome shotgun (WGS) entry which is preliminary data.</text>
</comment>
<proteinExistence type="predicted"/>
<feature type="non-terminal residue" evidence="1">
    <location>
        <position position="1"/>
    </location>
</feature>